<protein>
    <recommendedName>
        <fullName evidence="2">DUF7745 domain-containing protein</fullName>
    </recommendedName>
</protein>
<dbReference type="OMA" id="EIHEANQ"/>
<feature type="domain" description="DUF7745" evidence="2">
    <location>
        <begin position="21"/>
        <end position="124"/>
    </location>
</feature>
<evidence type="ECO:0000313" key="4">
    <source>
        <dbReference type="Proteomes" id="UP000075243"/>
    </source>
</evidence>
<evidence type="ECO:0000313" key="3">
    <source>
        <dbReference type="EMBL" id="KYP36989.1"/>
    </source>
</evidence>
<evidence type="ECO:0000259" key="2">
    <source>
        <dbReference type="Pfam" id="PF24924"/>
    </source>
</evidence>
<reference evidence="3" key="1">
    <citation type="journal article" date="2012" name="Nat. Biotechnol.">
        <title>Draft genome sequence of pigeonpea (Cajanus cajan), an orphan legume crop of resource-poor farmers.</title>
        <authorList>
            <person name="Varshney R.K."/>
            <person name="Chen W."/>
            <person name="Li Y."/>
            <person name="Bharti A.K."/>
            <person name="Saxena R.K."/>
            <person name="Schlueter J.A."/>
            <person name="Donoghue M.T."/>
            <person name="Azam S."/>
            <person name="Fan G."/>
            <person name="Whaley A.M."/>
            <person name="Farmer A.D."/>
            <person name="Sheridan J."/>
            <person name="Iwata A."/>
            <person name="Tuteja R."/>
            <person name="Penmetsa R.V."/>
            <person name="Wu W."/>
            <person name="Upadhyaya H.D."/>
            <person name="Yang S.P."/>
            <person name="Shah T."/>
            <person name="Saxena K.B."/>
            <person name="Michael T."/>
            <person name="McCombie W.R."/>
            <person name="Yang B."/>
            <person name="Zhang G."/>
            <person name="Yang H."/>
            <person name="Wang J."/>
            <person name="Spillane C."/>
            <person name="Cook D.R."/>
            <person name="May G.D."/>
            <person name="Xu X."/>
            <person name="Jackson S.A."/>
        </authorList>
    </citation>
    <scope>NUCLEOTIDE SEQUENCE [LARGE SCALE GENOMIC DNA]</scope>
</reference>
<keyword evidence="1" id="KW-0175">Coiled coil</keyword>
<feature type="domain" description="DUF7745" evidence="2">
    <location>
        <begin position="209"/>
        <end position="280"/>
    </location>
</feature>
<dbReference type="Proteomes" id="UP000075243">
    <property type="component" value="Unassembled WGS sequence"/>
</dbReference>
<dbReference type="InterPro" id="IPR056647">
    <property type="entry name" value="DUF7745"/>
</dbReference>
<dbReference type="Gramene" id="C.cajan_39494.t">
    <property type="protein sequence ID" value="C.cajan_39494.t"/>
    <property type="gene ID" value="C.cajan_39494"/>
</dbReference>
<organism evidence="3 4">
    <name type="scientific">Cajanus cajan</name>
    <name type="common">Pigeon pea</name>
    <name type="synonym">Cajanus indicus</name>
    <dbReference type="NCBI Taxonomy" id="3821"/>
    <lineage>
        <taxon>Eukaryota</taxon>
        <taxon>Viridiplantae</taxon>
        <taxon>Streptophyta</taxon>
        <taxon>Embryophyta</taxon>
        <taxon>Tracheophyta</taxon>
        <taxon>Spermatophyta</taxon>
        <taxon>Magnoliopsida</taxon>
        <taxon>eudicotyledons</taxon>
        <taxon>Gunneridae</taxon>
        <taxon>Pentapetalae</taxon>
        <taxon>rosids</taxon>
        <taxon>fabids</taxon>
        <taxon>Fabales</taxon>
        <taxon>Fabaceae</taxon>
        <taxon>Papilionoideae</taxon>
        <taxon>50 kb inversion clade</taxon>
        <taxon>NPAAA clade</taxon>
        <taxon>indigoferoid/millettioid clade</taxon>
        <taxon>Phaseoleae</taxon>
        <taxon>Cajanus</taxon>
    </lineage>
</organism>
<dbReference type="Pfam" id="PF24924">
    <property type="entry name" value="DUF7745"/>
    <property type="match status" value="2"/>
</dbReference>
<evidence type="ECO:0000256" key="1">
    <source>
        <dbReference type="SAM" id="Coils"/>
    </source>
</evidence>
<name>A0A151R395_CAJCA</name>
<sequence>MESDLKKTLKLKIRQPNLKSLRDLSNKLKNSQRRTFVVRFGKLLNLLEVTVQEGALTTLAQFYDPPLRCFTFQDFQLAPTIEEFEQILDIPLGNKKTYLYMGHYPSLATTAATLGIGVRELAKNEKWDGFMDVLALIIYGIVLFPKIKDFVAIDVFLAYKHERRSPVPAILANTYHTLNLRHERKGGMILCCFPTLYLWFMTHMFQKGTLVIRQFGYPIRSPPTEESITPFIVYEMSKDLDMLNRIRHAWDRVIKKGRELGKRSYTVEGSYHQWLCERVKKVKLPFRSSVPVIEETKIQDPMSLEEIEELKKELEESKNEKEALKKELIRTHQEHKASQEEITKVKKYVELANKRARIEEERKLNTRSCLEAAATELKLQRGERDEARVNSERWREAWEKAKEAERSAQRQLEDLKQKLKRVVAEYESRVQDEKPVNANLVLQHQATLNARNQHIMELVEEVRQLRNAVEIHEANQRFWARNLVN</sequence>
<keyword evidence="4" id="KW-1185">Reference proteome</keyword>
<dbReference type="PANTHER" id="PTHR48154:SF1">
    <property type="entry name" value="PROTEIN, PUTATIVE-RELATED"/>
    <property type="match status" value="1"/>
</dbReference>
<dbReference type="AlphaFoldDB" id="A0A151R395"/>
<feature type="coiled-coil region" evidence="1">
    <location>
        <begin position="304"/>
        <end position="341"/>
    </location>
</feature>
<gene>
    <name evidence="3" type="ORF">KK1_041865</name>
</gene>
<proteinExistence type="predicted"/>
<accession>A0A151R395</accession>
<dbReference type="EMBL" id="KQ484151">
    <property type="protein sequence ID" value="KYP36989.1"/>
    <property type="molecule type" value="Genomic_DNA"/>
</dbReference>
<feature type="coiled-coil region" evidence="1">
    <location>
        <begin position="398"/>
        <end position="475"/>
    </location>
</feature>
<dbReference type="PANTHER" id="PTHR48154">
    <property type="entry name" value="PROTEIN, PUTATIVE-RELATED"/>
    <property type="match status" value="1"/>
</dbReference>